<protein>
    <submittedName>
        <fullName evidence="1">Uncharacterized protein</fullName>
    </submittedName>
</protein>
<evidence type="ECO:0000313" key="2">
    <source>
        <dbReference type="Proteomes" id="UP000229317"/>
    </source>
</evidence>
<dbReference type="AlphaFoldDB" id="A0A2H0KS30"/>
<dbReference type="EMBL" id="PCVO01000058">
    <property type="protein sequence ID" value="PIQ74958.1"/>
    <property type="molecule type" value="Genomic_DNA"/>
</dbReference>
<gene>
    <name evidence="1" type="ORF">COV84_03895</name>
</gene>
<organism evidence="1 2">
    <name type="scientific">Candidatus Portnoybacteria bacterium CG11_big_fil_rev_8_21_14_0_20_40_15</name>
    <dbReference type="NCBI Taxonomy" id="1974817"/>
    <lineage>
        <taxon>Bacteria</taxon>
        <taxon>Candidatus Portnoyibacteriota</taxon>
    </lineage>
</organism>
<comment type="caution">
    <text evidence="1">The sequence shown here is derived from an EMBL/GenBank/DDBJ whole genome shotgun (WGS) entry which is preliminary data.</text>
</comment>
<evidence type="ECO:0000313" key="1">
    <source>
        <dbReference type="EMBL" id="PIQ74958.1"/>
    </source>
</evidence>
<reference evidence="1 2" key="1">
    <citation type="submission" date="2017-09" db="EMBL/GenBank/DDBJ databases">
        <title>Depth-based differentiation of microbial function through sediment-hosted aquifers and enrichment of novel symbionts in the deep terrestrial subsurface.</title>
        <authorList>
            <person name="Probst A.J."/>
            <person name="Ladd B."/>
            <person name="Jarett J.K."/>
            <person name="Geller-Mcgrath D.E."/>
            <person name="Sieber C.M."/>
            <person name="Emerson J.B."/>
            <person name="Anantharaman K."/>
            <person name="Thomas B.C."/>
            <person name="Malmstrom R."/>
            <person name="Stieglmeier M."/>
            <person name="Klingl A."/>
            <person name="Woyke T."/>
            <person name="Ryan C.M."/>
            <person name="Banfield J.F."/>
        </authorList>
    </citation>
    <scope>NUCLEOTIDE SEQUENCE [LARGE SCALE GENOMIC DNA]</scope>
    <source>
        <strain evidence="1">CG11_big_fil_rev_8_21_14_0_20_40_15</strain>
    </source>
</reference>
<dbReference type="Proteomes" id="UP000229317">
    <property type="component" value="Unassembled WGS sequence"/>
</dbReference>
<accession>A0A2H0KS30</accession>
<proteinExistence type="predicted"/>
<sequence>MARKQGYVRILKRHDRYIAEIIKTVYGPEEDLESLCEILKKEGITKSMFIRDDSMAFIFTDAEMEILRKCISE</sequence>
<name>A0A2H0KS30_9BACT</name>